<dbReference type="AlphaFoldDB" id="D8LDR6"/>
<dbReference type="InterPro" id="IPR000757">
    <property type="entry name" value="Beta-glucanase-like"/>
</dbReference>
<dbReference type="InterPro" id="IPR050546">
    <property type="entry name" value="Glycosyl_Hydrlase_16"/>
</dbReference>
<evidence type="ECO:0000313" key="4">
    <source>
        <dbReference type="Proteomes" id="UP000002630"/>
    </source>
</evidence>
<organism evidence="3 4">
    <name type="scientific">Ectocarpus siliculosus</name>
    <name type="common">Brown alga</name>
    <name type="synonym">Conferva siliculosa</name>
    <dbReference type="NCBI Taxonomy" id="2880"/>
    <lineage>
        <taxon>Eukaryota</taxon>
        <taxon>Sar</taxon>
        <taxon>Stramenopiles</taxon>
        <taxon>Ochrophyta</taxon>
        <taxon>PX clade</taxon>
        <taxon>Phaeophyceae</taxon>
        <taxon>Ectocarpales</taxon>
        <taxon>Ectocarpaceae</taxon>
        <taxon>Ectocarpus</taxon>
    </lineage>
</organism>
<dbReference type="GO" id="GO:0005975">
    <property type="term" value="P:carbohydrate metabolic process"/>
    <property type="evidence" value="ECO:0007669"/>
    <property type="project" value="InterPro"/>
</dbReference>
<gene>
    <name evidence="3" type="ORF">Esi_0121_0081</name>
</gene>
<dbReference type="OrthoDB" id="4781at2759"/>
<evidence type="ECO:0000259" key="2">
    <source>
        <dbReference type="PROSITE" id="PS51762"/>
    </source>
</evidence>
<dbReference type="Pfam" id="PF00722">
    <property type="entry name" value="Glyco_hydro_16"/>
    <property type="match status" value="1"/>
</dbReference>
<dbReference type="Proteomes" id="UP000002630">
    <property type="component" value="Linkage Group LG33"/>
</dbReference>
<sequence length="417" mass="45789">MLKVDVVAVENGVAVGGAWYPGGNASCAVSKIDYDVDASLYHVFAVEWTDDRLRWYAGTRQYCEVTSLDVEEAGGSWPFGEDMYVAVGVTVGRGVLGGEEPVNASSLPATLSVGQISAHQFTDMEASLEQAASAIPMYQQEGNLTWQDEFDGIELDAASQEAAGEGAMGLEYWWQHEEGDGCEMDICGFGNGEAQWYRKENVVIRDGKLSITAKAETYAGNIYTSAKLSTDTMVSITYGRIEIRVKLPKAQGLWPSIWMLPQDSPYGGWASGGAINILEARNEMSRVHGQLAFGGAYPDVEKLDLSEGGHCYSDLHDDLSEDYHVYALEWETDSFRWYLDGVLYCDRHYWYSRPGPGEEDYPFPAPFDTSFYLIMNVAVGGDFTGGLIDEGMHIPLSLSSEGYRGTALLSTCVGEHR</sequence>
<dbReference type="CDD" id="cd08023">
    <property type="entry name" value="GH16_laminarinase_like"/>
    <property type="match status" value="1"/>
</dbReference>
<dbReference type="InParanoid" id="D8LDR6"/>
<dbReference type="eggNOG" id="ENOG502S1W9">
    <property type="taxonomic scope" value="Eukaryota"/>
</dbReference>
<reference evidence="3 4" key="1">
    <citation type="journal article" date="2010" name="Nature">
        <title>The Ectocarpus genome and the independent evolution of multicellularity in brown algae.</title>
        <authorList>
            <person name="Cock J.M."/>
            <person name="Sterck L."/>
            <person name="Rouze P."/>
            <person name="Scornet D."/>
            <person name="Allen A.E."/>
            <person name="Amoutzias G."/>
            <person name="Anthouard V."/>
            <person name="Artiguenave F."/>
            <person name="Aury J.M."/>
            <person name="Badger J.H."/>
            <person name="Beszteri B."/>
            <person name="Billiau K."/>
            <person name="Bonnet E."/>
            <person name="Bothwell J.H."/>
            <person name="Bowler C."/>
            <person name="Boyen C."/>
            <person name="Brownlee C."/>
            <person name="Carrano C.J."/>
            <person name="Charrier B."/>
            <person name="Cho G.Y."/>
            <person name="Coelho S.M."/>
            <person name="Collen J."/>
            <person name="Corre E."/>
            <person name="Da Silva C."/>
            <person name="Delage L."/>
            <person name="Delaroque N."/>
            <person name="Dittami S.M."/>
            <person name="Doulbeau S."/>
            <person name="Elias M."/>
            <person name="Farnham G."/>
            <person name="Gachon C.M."/>
            <person name="Gschloessl B."/>
            <person name="Heesch S."/>
            <person name="Jabbari K."/>
            <person name="Jubin C."/>
            <person name="Kawai H."/>
            <person name="Kimura K."/>
            <person name="Kloareg B."/>
            <person name="Kupper F.C."/>
            <person name="Lang D."/>
            <person name="Le Bail A."/>
            <person name="Leblanc C."/>
            <person name="Lerouge P."/>
            <person name="Lohr M."/>
            <person name="Lopez P.J."/>
            <person name="Martens C."/>
            <person name="Maumus F."/>
            <person name="Michel G."/>
            <person name="Miranda-Saavedra D."/>
            <person name="Morales J."/>
            <person name="Moreau H."/>
            <person name="Motomura T."/>
            <person name="Nagasato C."/>
            <person name="Napoli C.A."/>
            <person name="Nelson D.R."/>
            <person name="Nyvall-Collen P."/>
            <person name="Peters A.F."/>
            <person name="Pommier C."/>
            <person name="Potin P."/>
            <person name="Poulain J."/>
            <person name="Quesneville H."/>
            <person name="Read B."/>
            <person name="Rensing S.A."/>
            <person name="Ritter A."/>
            <person name="Rousvoal S."/>
            <person name="Samanta M."/>
            <person name="Samson G."/>
            <person name="Schroeder D.C."/>
            <person name="Segurens B."/>
            <person name="Strittmatter M."/>
            <person name="Tonon T."/>
            <person name="Tregear J.W."/>
            <person name="Valentin K."/>
            <person name="von Dassow P."/>
            <person name="Yamagishi T."/>
            <person name="Van de Peer Y."/>
            <person name="Wincker P."/>
        </authorList>
    </citation>
    <scope>NUCLEOTIDE SEQUENCE [LARGE SCALE GENOMIC DNA]</scope>
    <source>
        <strain evidence="4">Ec32 / CCAP1310/4</strain>
    </source>
</reference>
<evidence type="ECO:0000256" key="1">
    <source>
        <dbReference type="ARBA" id="ARBA00006865"/>
    </source>
</evidence>
<proteinExistence type="inferred from homology"/>
<dbReference type="OMA" id="PSSANWQ"/>
<name>D8LDR6_ECTSI</name>
<dbReference type="PROSITE" id="PS51762">
    <property type="entry name" value="GH16_2"/>
    <property type="match status" value="1"/>
</dbReference>
<dbReference type="PANTHER" id="PTHR10963:SF55">
    <property type="entry name" value="GLYCOSIDE HYDROLASE FAMILY 16 PROTEIN"/>
    <property type="match status" value="1"/>
</dbReference>
<protein>
    <submittedName>
        <fullName evidence="3">1,3-beta-glucan-binding protein, family GH16</fullName>
    </submittedName>
</protein>
<evidence type="ECO:0000313" key="3">
    <source>
        <dbReference type="EMBL" id="CBN78473.1"/>
    </source>
</evidence>
<dbReference type="EMBL" id="FN649758">
    <property type="protein sequence ID" value="CBN78473.1"/>
    <property type="molecule type" value="Genomic_DNA"/>
</dbReference>
<dbReference type="InterPro" id="IPR013320">
    <property type="entry name" value="ConA-like_dom_sf"/>
</dbReference>
<comment type="similarity">
    <text evidence="1">Belongs to the glycosyl hydrolase 16 family.</text>
</comment>
<dbReference type="PANTHER" id="PTHR10963">
    <property type="entry name" value="GLYCOSYL HYDROLASE-RELATED"/>
    <property type="match status" value="1"/>
</dbReference>
<dbReference type="SUPFAM" id="SSF49899">
    <property type="entry name" value="Concanavalin A-like lectins/glucanases"/>
    <property type="match status" value="2"/>
</dbReference>
<accession>D8LDR6</accession>
<dbReference type="Gene3D" id="2.60.120.200">
    <property type="match status" value="2"/>
</dbReference>
<dbReference type="GO" id="GO:0004553">
    <property type="term" value="F:hydrolase activity, hydrolyzing O-glycosyl compounds"/>
    <property type="evidence" value="ECO:0007669"/>
    <property type="project" value="InterPro"/>
</dbReference>
<feature type="domain" description="GH16" evidence="2">
    <location>
        <begin position="128"/>
        <end position="411"/>
    </location>
</feature>
<keyword evidence="4" id="KW-1185">Reference proteome</keyword>
<dbReference type="EMBL" id="FN647885">
    <property type="protein sequence ID" value="CBN78473.1"/>
    <property type="molecule type" value="Genomic_DNA"/>
</dbReference>